<sequence>MASRSWAHARPRQKTTSIFRSEVMSLVQLYIPSDVARYTVSQLGELGLVQFRDLNAEVTAFQRSFVNDVRRFDEIERKLRYLRAQIDLSGVEVYDFFDDRFVSTARGPRDIDDMEERIAAHEGRVQRLAAAYKEMHANHIELVENMHVLQEVSSLFTEITGRQSQAHPRSGSIAAASPDAVPLLARSDTAASRRSIGSMDAAGAFDVELGASAAAAAAATGRDINIGFISGVIARDRIATLERVLWRSLRGNMFLNYVDIEAPIQDNTAEDGAAPVYKSAFIVFAHGDSLRDRATKIAESLGATLYRVDPRAERRQEDLIDTMSRLDDLRLILDNNAVARANELAAVAEHITTWLAVVRKEKATYHALNLFNHDANRNCLIAEGWCATNDIPAIQLALHLATEDAGSTVPTVLHELRTTKQPPTFVRTNRFTEGFQNIVDAYGVPKAGEVNPGLFTIITFPFLFALMFGDLGHGFLMTLCAALLCIYEKKLAWMAKDESMRMFYSGRYIVLLMGIFSMFTGFIYNDIFSRAMSVFASGWAWPTTHGGEGVIVEATKLAHTYAVGIDPAWHHASNSLLFTNSYKMKMSIVLGVIHMTLGICLQVPNALHFKKRINIIHVFVPQIIFLFSIFGYLVFTIIFKWSTDWYARDAAGQLTHISPPSLLNMLIYMFLSPGSVNESERMFRGQAFLQTFLLLTALVCVPWMLLVKPLILRREHRKITSEGYGRISSHVRVSTEADGMAGAIIVAEQEEMQADDFDFADIMINQSIHTIEFCLNSISNTASYLRLWALSLAHAQLSEVLWSMIFLPTLKITGSYKPLAIMFGFAVWFVLTFGILIGMEGLSAFLHALRLHWVEFNNKFYDGTGVKFEPFSFKAVLDEVDDQQ</sequence>
<evidence type="ECO:0000313" key="2">
    <source>
        <dbReference type="Proteomes" id="UP001150581"/>
    </source>
</evidence>
<reference evidence="1" key="1">
    <citation type="submission" date="2022-07" db="EMBL/GenBank/DDBJ databases">
        <title>Phylogenomic reconstructions and comparative analyses of Kickxellomycotina fungi.</title>
        <authorList>
            <person name="Reynolds N.K."/>
            <person name="Stajich J.E."/>
            <person name="Barry K."/>
            <person name="Grigoriev I.V."/>
            <person name="Crous P."/>
            <person name="Smith M.E."/>
        </authorList>
    </citation>
    <scope>NUCLEOTIDE SEQUENCE</scope>
    <source>
        <strain evidence="1">Benny 63K</strain>
    </source>
</reference>
<accession>A0ACC1I6Y5</accession>
<gene>
    <name evidence="1" type="primary">VPH1_2</name>
    <name evidence="1" type="ORF">LPJ66_008213</name>
</gene>
<protein>
    <submittedName>
        <fullName evidence="1">H(+)-transporting V0 sector ATPase subunit a</fullName>
    </submittedName>
</protein>
<proteinExistence type="predicted"/>
<dbReference type="Proteomes" id="UP001150581">
    <property type="component" value="Unassembled WGS sequence"/>
</dbReference>
<dbReference type="EMBL" id="JANBPG010001609">
    <property type="protein sequence ID" value="KAJ1889105.1"/>
    <property type="molecule type" value="Genomic_DNA"/>
</dbReference>
<comment type="caution">
    <text evidence="1">The sequence shown here is derived from an EMBL/GenBank/DDBJ whole genome shotgun (WGS) entry which is preliminary data.</text>
</comment>
<organism evidence="1 2">
    <name type="scientific">Kickxella alabastrina</name>
    <dbReference type="NCBI Taxonomy" id="61397"/>
    <lineage>
        <taxon>Eukaryota</taxon>
        <taxon>Fungi</taxon>
        <taxon>Fungi incertae sedis</taxon>
        <taxon>Zoopagomycota</taxon>
        <taxon>Kickxellomycotina</taxon>
        <taxon>Kickxellomycetes</taxon>
        <taxon>Kickxellales</taxon>
        <taxon>Kickxellaceae</taxon>
        <taxon>Kickxella</taxon>
    </lineage>
</organism>
<evidence type="ECO:0000313" key="1">
    <source>
        <dbReference type="EMBL" id="KAJ1889105.1"/>
    </source>
</evidence>
<name>A0ACC1I6Y5_9FUNG</name>
<keyword evidence="2" id="KW-1185">Reference proteome</keyword>